<accession>A0A1H1TIX9</accession>
<dbReference type="EMBL" id="LT629751">
    <property type="protein sequence ID" value="SDS60265.1"/>
    <property type="molecule type" value="Genomic_DNA"/>
</dbReference>
<evidence type="ECO:0000313" key="1">
    <source>
        <dbReference type="EMBL" id="SDS60265.1"/>
    </source>
</evidence>
<dbReference type="Proteomes" id="UP000243359">
    <property type="component" value="Chromosome I"/>
</dbReference>
<proteinExistence type="predicted"/>
<protein>
    <submittedName>
        <fullName evidence="1">Uncharacterized protein</fullName>
    </submittedName>
</protein>
<gene>
    <name evidence="1" type="ORF">SAMN05216221_2181</name>
</gene>
<reference evidence="2" key="1">
    <citation type="submission" date="2016-10" db="EMBL/GenBank/DDBJ databases">
        <authorList>
            <person name="Varghese N."/>
            <person name="Submissions S."/>
        </authorList>
    </citation>
    <scope>NUCLEOTIDE SEQUENCE [LARGE SCALE GENOMIC DNA]</scope>
    <source>
        <strain evidence="2">KCTC 32247</strain>
    </source>
</reference>
<keyword evidence="2" id="KW-1185">Reference proteome</keyword>
<dbReference type="AlphaFoldDB" id="A0A1H1TIX9"/>
<dbReference type="RefSeq" id="WP_157719529.1">
    <property type="nucleotide sequence ID" value="NZ_LT629751.1"/>
</dbReference>
<sequence>MSVELLYEKARQQLGATHEERLRKARARTVVLNKRLANQFKAQAVTTEMLAKTCSL</sequence>
<organism evidence="1 2">
    <name type="scientific">Pseudomonas oryzae</name>
    <dbReference type="NCBI Taxonomy" id="1392877"/>
    <lineage>
        <taxon>Bacteria</taxon>
        <taxon>Pseudomonadati</taxon>
        <taxon>Pseudomonadota</taxon>
        <taxon>Gammaproteobacteria</taxon>
        <taxon>Pseudomonadales</taxon>
        <taxon>Pseudomonadaceae</taxon>
        <taxon>Pseudomonas</taxon>
    </lineage>
</organism>
<evidence type="ECO:0000313" key="2">
    <source>
        <dbReference type="Proteomes" id="UP000243359"/>
    </source>
</evidence>
<name>A0A1H1TIX9_9PSED</name>
<dbReference type="OrthoDB" id="9912760at2"/>